<dbReference type="Gene3D" id="3.40.50.300">
    <property type="entry name" value="P-loop containing nucleotide triphosphate hydrolases"/>
    <property type="match status" value="1"/>
</dbReference>
<accession>A0ABS3LP38</accession>
<keyword evidence="3" id="KW-0547">Nucleotide-binding</keyword>
<dbReference type="InterPro" id="IPR003439">
    <property type="entry name" value="ABC_transporter-like_ATP-bd"/>
</dbReference>
<dbReference type="PROSITE" id="PS50893">
    <property type="entry name" value="ABC_TRANSPORTER_2"/>
    <property type="match status" value="1"/>
</dbReference>
<dbReference type="SUPFAM" id="SSF52540">
    <property type="entry name" value="P-loop containing nucleoside triphosphate hydrolases"/>
    <property type="match status" value="1"/>
</dbReference>
<dbReference type="GO" id="GO:0005524">
    <property type="term" value="F:ATP binding"/>
    <property type="evidence" value="ECO:0007669"/>
    <property type="project" value="UniProtKB-KW"/>
</dbReference>
<keyword evidence="4 6" id="KW-0067">ATP-binding</keyword>
<proteinExistence type="inferred from homology"/>
<keyword evidence="7" id="KW-1185">Reference proteome</keyword>
<dbReference type="InterPro" id="IPR003593">
    <property type="entry name" value="AAA+_ATPase"/>
</dbReference>
<dbReference type="PANTHER" id="PTHR42788">
    <property type="entry name" value="TAURINE IMPORT ATP-BINDING PROTEIN-RELATED"/>
    <property type="match status" value="1"/>
</dbReference>
<comment type="caution">
    <text evidence="6">The sequence shown here is derived from an EMBL/GenBank/DDBJ whole genome shotgun (WGS) entry which is preliminary data.</text>
</comment>
<dbReference type="PANTHER" id="PTHR42788:SF13">
    <property type="entry name" value="ALIPHATIC SULFONATES IMPORT ATP-BINDING PROTEIN SSUB"/>
    <property type="match status" value="1"/>
</dbReference>
<keyword evidence="2" id="KW-0813">Transport</keyword>
<evidence type="ECO:0000256" key="1">
    <source>
        <dbReference type="ARBA" id="ARBA00005417"/>
    </source>
</evidence>
<dbReference type="EMBL" id="JAFVMG010000014">
    <property type="protein sequence ID" value="MBO1329107.1"/>
    <property type="molecule type" value="Genomic_DNA"/>
</dbReference>
<evidence type="ECO:0000256" key="2">
    <source>
        <dbReference type="ARBA" id="ARBA00022448"/>
    </source>
</evidence>
<dbReference type="RefSeq" id="WP_207854974.1">
    <property type="nucleotide sequence ID" value="NZ_JAFVMG010000014.1"/>
</dbReference>
<name>A0ABS3LP38_9PROT</name>
<gene>
    <name evidence="6" type="ORF">J2D75_11560</name>
</gene>
<protein>
    <submittedName>
        <fullName evidence="6">ABC transporter ATP-binding protein</fullName>
    </submittedName>
</protein>
<evidence type="ECO:0000313" key="6">
    <source>
        <dbReference type="EMBL" id="MBO1329107.1"/>
    </source>
</evidence>
<dbReference type="InterPro" id="IPR027417">
    <property type="entry name" value="P-loop_NTPase"/>
</dbReference>
<evidence type="ECO:0000313" key="7">
    <source>
        <dbReference type="Proteomes" id="UP000664399"/>
    </source>
</evidence>
<evidence type="ECO:0000256" key="4">
    <source>
        <dbReference type="ARBA" id="ARBA00022840"/>
    </source>
</evidence>
<dbReference type="InterPro" id="IPR050166">
    <property type="entry name" value="ABC_transporter_ATP-bind"/>
</dbReference>
<dbReference type="CDD" id="cd03293">
    <property type="entry name" value="ABC_NrtD_SsuB_transporters"/>
    <property type="match status" value="1"/>
</dbReference>
<comment type="similarity">
    <text evidence="1">Belongs to the ABC transporter superfamily.</text>
</comment>
<dbReference type="Pfam" id="PF00005">
    <property type="entry name" value="ABC_tran"/>
    <property type="match status" value="1"/>
</dbReference>
<feature type="domain" description="ABC transporter" evidence="5">
    <location>
        <begin position="21"/>
        <end position="255"/>
    </location>
</feature>
<reference evidence="6 7" key="1">
    <citation type="submission" date="2021-03" db="EMBL/GenBank/DDBJ databases">
        <title>The complete genome sequence of Acetobacter suratthaniensis TBRC 1719.</title>
        <authorList>
            <person name="Charoenyingcharoen P."/>
            <person name="Yukphan P."/>
        </authorList>
    </citation>
    <scope>NUCLEOTIDE SEQUENCE [LARGE SCALE GENOMIC DNA]</scope>
    <source>
        <strain evidence="6 7">TBRC 1719</strain>
    </source>
</reference>
<organism evidence="6 7">
    <name type="scientific">Acetobacter suratthaniensis</name>
    <dbReference type="NCBI Taxonomy" id="1502841"/>
    <lineage>
        <taxon>Bacteria</taxon>
        <taxon>Pseudomonadati</taxon>
        <taxon>Pseudomonadota</taxon>
        <taxon>Alphaproteobacteria</taxon>
        <taxon>Acetobacterales</taxon>
        <taxon>Acetobacteraceae</taxon>
        <taxon>Acetobacter</taxon>
    </lineage>
</organism>
<evidence type="ECO:0000259" key="5">
    <source>
        <dbReference type="PROSITE" id="PS50893"/>
    </source>
</evidence>
<dbReference type="SMART" id="SM00382">
    <property type="entry name" value="AAA"/>
    <property type="match status" value="1"/>
</dbReference>
<sequence>MNISNLIESSDAPARSVRGKVRLRGLTKSYQIGGRTLPVLVGIDLDIAAGEFVSIVGRSGCGKSTLLRLISGLDRDHAGDMWLDDVPIIGTSLDCGMVFQDSSLFPWMTLRSNIAFALQGRADLSDVEKTRRVTDAIDLVRLTEFGDAWPRQLSGGMAQRGAIARALVNEPELLLLDEPFGALDALTRTYLQRELQHIWLRQRSTMILVTHDVEEAVFLSDRIVVMDAAPGRIHRIVPVPLSHPRDPADPAVQRIKETILTDLVGD</sequence>
<evidence type="ECO:0000256" key="3">
    <source>
        <dbReference type="ARBA" id="ARBA00022741"/>
    </source>
</evidence>
<dbReference type="Proteomes" id="UP000664399">
    <property type="component" value="Unassembled WGS sequence"/>
</dbReference>